<accession>A0AA39KQN5</accession>
<dbReference type="EMBL" id="JAQQBS010000004">
    <property type="protein sequence ID" value="KAK0170305.1"/>
    <property type="molecule type" value="Genomic_DNA"/>
</dbReference>
<gene>
    <name evidence="1" type="ORF">PV328_010883</name>
</gene>
<proteinExistence type="predicted"/>
<dbReference type="Proteomes" id="UP001168990">
    <property type="component" value="Unassembled WGS sequence"/>
</dbReference>
<reference evidence="1" key="1">
    <citation type="journal article" date="2023" name="bioRxiv">
        <title>Scaffold-level genome assemblies of two parasitoid biocontrol wasps reveal the parthenogenesis mechanism and an associated novel virus.</title>
        <authorList>
            <person name="Inwood S."/>
            <person name="Skelly J."/>
            <person name="Guhlin J."/>
            <person name="Harrop T."/>
            <person name="Goldson S."/>
            <person name="Dearden P."/>
        </authorList>
    </citation>
    <scope>NUCLEOTIDE SEQUENCE</scope>
    <source>
        <strain evidence="1">Irish</strain>
        <tissue evidence="1">Whole body</tissue>
    </source>
</reference>
<name>A0AA39KQN5_9HYME</name>
<evidence type="ECO:0000313" key="1">
    <source>
        <dbReference type="EMBL" id="KAK0170305.1"/>
    </source>
</evidence>
<comment type="caution">
    <text evidence="1">The sequence shown here is derived from an EMBL/GenBank/DDBJ whole genome shotgun (WGS) entry which is preliminary data.</text>
</comment>
<evidence type="ECO:0000313" key="2">
    <source>
        <dbReference type="Proteomes" id="UP001168990"/>
    </source>
</evidence>
<keyword evidence="2" id="KW-1185">Reference proteome</keyword>
<organism evidence="1 2">
    <name type="scientific">Microctonus aethiopoides</name>
    <dbReference type="NCBI Taxonomy" id="144406"/>
    <lineage>
        <taxon>Eukaryota</taxon>
        <taxon>Metazoa</taxon>
        <taxon>Ecdysozoa</taxon>
        <taxon>Arthropoda</taxon>
        <taxon>Hexapoda</taxon>
        <taxon>Insecta</taxon>
        <taxon>Pterygota</taxon>
        <taxon>Neoptera</taxon>
        <taxon>Endopterygota</taxon>
        <taxon>Hymenoptera</taxon>
        <taxon>Apocrita</taxon>
        <taxon>Ichneumonoidea</taxon>
        <taxon>Braconidae</taxon>
        <taxon>Euphorinae</taxon>
        <taxon>Microctonus</taxon>
    </lineage>
</organism>
<reference evidence="1" key="2">
    <citation type="submission" date="2023-03" db="EMBL/GenBank/DDBJ databases">
        <authorList>
            <person name="Inwood S.N."/>
            <person name="Skelly J.G."/>
            <person name="Guhlin J."/>
            <person name="Harrop T.W.R."/>
            <person name="Goldson S.G."/>
            <person name="Dearden P.K."/>
        </authorList>
    </citation>
    <scope>NUCLEOTIDE SEQUENCE</scope>
    <source>
        <strain evidence="1">Irish</strain>
        <tissue evidence="1">Whole body</tissue>
    </source>
</reference>
<dbReference type="AlphaFoldDB" id="A0AA39KQN5"/>
<protein>
    <submittedName>
        <fullName evidence="1">Uncharacterized protein</fullName>
    </submittedName>
</protein>
<sequence>MLEQLVQLEQLIQLILSSLDDMSYKQLMQGKWRFSHSEGSERWLVHWSGSQDSTNHVHIFLSLSACLSTV</sequence>